<keyword evidence="3" id="KW-1185">Reference proteome</keyword>
<protein>
    <submittedName>
        <fullName evidence="2">Uncharacterized protein</fullName>
    </submittedName>
</protein>
<dbReference type="RefSeq" id="WP_131748141.1">
    <property type="nucleotide sequence ID" value="NZ_CAACYI010000001.1"/>
</dbReference>
<comment type="caution">
    <text evidence="2">The sequence shown here is derived from an EMBL/GenBank/DDBJ whole genome shotgun (WGS) entry which is preliminary data.</text>
</comment>
<dbReference type="Proteomes" id="UP000377798">
    <property type="component" value="Unassembled WGS sequence"/>
</dbReference>
<proteinExistence type="predicted"/>
<feature type="compositionally biased region" description="Polar residues" evidence="1">
    <location>
        <begin position="34"/>
        <end position="46"/>
    </location>
</feature>
<feature type="region of interest" description="Disordered" evidence="1">
    <location>
        <begin position="34"/>
        <end position="56"/>
    </location>
</feature>
<accession>A0A8H2R0J2</accession>
<dbReference type="AlphaFoldDB" id="A0A8H2R0J2"/>
<name>A0A8H2R0J2_9FIRM</name>
<dbReference type="EMBL" id="CAACYI010000001">
    <property type="protein sequence ID" value="VFB15733.1"/>
    <property type="molecule type" value="Genomic_DNA"/>
</dbReference>
<evidence type="ECO:0000256" key="1">
    <source>
        <dbReference type="SAM" id="MobiDB-lite"/>
    </source>
</evidence>
<reference evidence="2 3" key="1">
    <citation type="submission" date="2019-02" db="EMBL/GenBank/DDBJ databases">
        <authorList>
            <consortium name="Pathogen Informatics"/>
        </authorList>
    </citation>
    <scope>NUCLEOTIDE SEQUENCE [LARGE SCALE GENOMIC DNA]</scope>
    <source>
        <strain evidence="2 3">3012STDY7089603</strain>
    </source>
</reference>
<sequence>MKSKKIILGLLVVLIILASALYLKKESTYSLVQDQAKTENPQGQKSENPDGRSLEDIAADKKIAKQRAKNRKDWLEEGWAGSVKRGGDIVLGPIDSQRTEGLFADLDSAVENYIESKPDVYPPREEGHENDHNADLVFMQTVDYRVVDLIGSIPLEKRKGPIQGLKNEELFAYEARRLDGKYDELILAKPQGQTEWRVVFAGSYYDLKKALQ</sequence>
<evidence type="ECO:0000313" key="3">
    <source>
        <dbReference type="Proteomes" id="UP000377798"/>
    </source>
</evidence>
<gene>
    <name evidence="2" type="ORF">NCTC13150_00235</name>
</gene>
<evidence type="ECO:0000313" key="2">
    <source>
        <dbReference type="EMBL" id="VFB15733.1"/>
    </source>
</evidence>
<feature type="compositionally biased region" description="Basic and acidic residues" evidence="1">
    <location>
        <begin position="47"/>
        <end position="56"/>
    </location>
</feature>
<organism evidence="2 3">
    <name type="scientific">Urinicoccus massiliensis</name>
    <dbReference type="NCBI Taxonomy" id="1723382"/>
    <lineage>
        <taxon>Bacteria</taxon>
        <taxon>Bacillati</taxon>
        <taxon>Bacillota</taxon>
        <taxon>Tissierellia</taxon>
        <taxon>Tissierellales</taxon>
        <taxon>Peptoniphilaceae</taxon>
        <taxon>Urinicoccus</taxon>
    </lineage>
</organism>